<proteinExistence type="predicted"/>
<dbReference type="Gene3D" id="2.40.50.40">
    <property type="match status" value="1"/>
</dbReference>
<organism evidence="2 3">
    <name type="scientific">Tumebacillus avium</name>
    <dbReference type="NCBI Taxonomy" id="1903704"/>
    <lineage>
        <taxon>Bacteria</taxon>
        <taxon>Bacillati</taxon>
        <taxon>Bacillota</taxon>
        <taxon>Bacilli</taxon>
        <taxon>Bacillales</taxon>
        <taxon>Alicyclobacillaceae</taxon>
        <taxon>Tumebacillus</taxon>
    </lineage>
</organism>
<name>A0A1Y0INT4_9BACL</name>
<feature type="domain" description="HTH LytTR-type" evidence="1">
    <location>
        <begin position="118"/>
        <end position="224"/>
    </location>
</feature>
<evidence type="ECO:0000313" key="3">
    <source>
        <dbReference type="Proteomes" id="UP000195437"/>
    </source>
</evidence>
<dbReference type="EMBL" id="CP021434">
    <property type="protein sequence ID" value="ARU62137.1"/>
    <property type="molecule type" value="Genomic_DNA"/>
</dbReference>
<dbReference type="PROSITE" id="PS50930">
    <property type="entry name" value="HTH_LYTTR"/>
    <property type="match status" value="1"/>
</dbReference>
<dbReference type="PANTHER" id="PTHR37299">
    <property type="entry name" value="TRANSCRIPTIONAL REGULATOR-RELATED"/>
    <property type="match status" value="1"/>
</dbReference>
<protein>
    <recommendedName>
        <fullName evidence="1">HTH LytTR-type domain-containing protein</fullName>
    </recommendedName>
</protein>
<sequence length="224" mass="25233">MNLQAYQQMMSSISQLLPQEASIALSDQSQYVLYRPSGAIDLNIHPGDPLKHGSIAKQTLAAGNKVAHFVSPELFGIPYYGLGTPLYDEHNRVIGAMTLIVPPERSHLFPAIPRTEYIAGLADNRIVPVHESEIAYFSSSEGTTYLHTKTEVYKVKQTLQALEWLLPGHQFVRCHRAFLVNIGWIGEIQRHFHSTFLLLMKDELESKIPVSQKYASVFRNLLGF</sequence>
<dbReference type="AlphaFoldDB" id="A0A1Y0INT4"/>
<dbReference type="Proteomes" id="UP000195437">
    <property type="component" value="Chromosome"/>
</dbReference>
<dbReference type="InterPro" id="IPR046947">
    <property type="entry name" value="LytR-like"/>
</dbReference>
<evidence type="ECO:0000259" key="1">
    <source>
        <dbReference type="PROSITE" id="PS50930"/>
    </source>
</evidence>
<evidence type="ECO:0000313" key="2">
    <source>
        <dbReference type="EMBL" id="ARU62137.1"/>
    </source>
</evidence>
<dbReference type="KEGG" id="tum:CBW65_14865"/>
<dbReference type="PANTHER" id="PTHR37299:SF4">
    <property type="entry name" value="TRANSCRIPTIONAL REGULATOR"/>
    <property type="match status" value="1"/>
</dbReference>
<dbReference type="GO" id="GO:0000156">
    <property type="term" value="F:phosphorelay response regulator activity"/>
    <property type="evidence" value="ECO:0007669"/>
    <property type="project" value="InterPro"/>
</dbReference>
<dbReference type="SMART" id="SM00850">
    <property type="entry name" value="LytTR"/>
    <property type="match status" value="1"/>
</dbReference>
<dbReference type="InterPro" id="IPR007492">
    <property type="entry name" value="LytTR_DNA-bd_dom"/>
</dbReference>
<dbReference type="GO" id="GO:0003677">
    <property type="term" value="F:DNA binding"/>
    <property type="evidence" value="ECO:0007669"/>
    <property type="project" value="InterPro"/>
</dbReference>
<dbReference type="Gene3D" id="2.20.25.10">
    <property type="match status" value="1"/>
</dbReference>
<dbReference type="Pfam" id="PF04397">
    <property type="entry name" value="LytTR"/>
    <property type="match status" value="1"/>
</dbReference>
<gene>
    <name evidence="2" type="ORF">CBW65_14865</name>
</gene>
<accession>A0A1Y0INT4</accession>
<reference evidence="3" key="1">
    <citation type="submission" date="2017-05" db="EMBL/GenBank/DDBJ databases">
        <authorList>
            <person name="Sung H."/>
        </authorList>
    </citation>
    <scope>NUCLEOTIDE SEQUENCE [LARGE SCALE GENOMIC DNA]</scope>
    <source>
        <strain evidence="3">AR23208</strain>
    </source>
</reference>
<keyword evidence="3" id="KW-1185">Reference proteome</keyword>